<name>A0A4Y2QEX8_ARAVE</name>
<keyword evidence="6" id="KW-0675">Receptor</keyword>
<dbReference type="AlphaFoldDB" id="A0A4Y2QEX8"/>
<proteinExistence type="predicted"/>
<comment type="subcellular location">
    <subcellularLocation>
        <location evidence="1">Membrane</location>
    </subcellularLocation>
</comment>
<evidence type="ECO:0000259" key="5">
    <source>
        <dbReference type="Pfam" id="PF01094"/>
    </source>
</evidence>
<dbReference type="GO" id="GO:0016020">
    <property type="term" value="C:membrane"/>
    <property type="evidence" value="ECO:0007669"/>
    <property type="project" value="UniProtKB-SubCell"/>
</dbReference>
<evidence type="ECO:0000256" key="3">
    <source>
        <dbReference type="ARBA" id="ARBA00022989"/>
    </source>
</evidence>
<protein>
    <submittedName>
        <fullName evidence="6">Glutamate receptor 2</fullName>
    </submittedName>
</protein>
<dbReference type="InterPro" id="IPR028082">
    <property type="entry name" value="Peripla_BP_I"/>
</dbReference>
<evidence type="ECO:0000256" key="4">
    <source>
        <dbReference type="ARBA" id="ARBA00023136"/>
    </source>
</evidence>
<keyword evidence="7" id="KW-1185">Reference proteome</keyword>
<reference evidence="6 7" key="1">
    <citation type="journal article" date="2019" name="Sci. Rep.">
        <title>Orb-weaving spider Araneus ventricosus genome elucidates the spidroin gene catalogue.</title>
        <authorList>
            <person name="Kono N."/>
            <person name="Nakamura H."/>
            <person name="Ohtoshi R."/>
            <person name="Moran D.A.P."/>
            <person name="Shinohara A."/>
            <person name="Yoshida Y."/>
            <person name="Fujiwara M."/>
            <person name="Mori M."/>
            <person name="Tomita M."/>
            <person name="Arakawa K."/>
        </authorList>
    </citation>
    <scope>NUCLEOTIDE SEQUENCE [LARGE SCALE GENOMIC DNA]</scope>
</reference>
<gene>
    <name evidence="6" type="primary">GRIA2</name>
    <name evidence="6" type="ORF">AVEN_205204_1</name>
</gene>
<dbReference type="InterPro" id="IPR001828">
    <property type="entry name" value="ANF_lig-bd_rcpt"/>
</dbReference>
<comment type="caution">
    <text evidence="6">The sequence shown here is derived from an EMBL/GenBank/DDBJ whole genome shotgun (WGS) entry which is preliminary data.</text>
</comment>
<dbReference type="OrthoDB" id="6421834at2759"/>
<keyword evidence="2" id="KW-0812">Transmembrane</keyword>
<sequence length="413" mass="45751">CHAAKEGARALVVVQGPPRLASLLNTYSEHLHLPLVVDTPTPSTNPLQVSLLPDTVDATAALLRHYQWNSFAFIYDTDHGADKLQEILKNLGDPAPEVEAFWRAYNAEEASAFARQLPPEVGRLLLDVSEKMADQLFSKLSGSGRSFHGILIRPVGVVQRGSTQGISKLTKFSVVDEGSDLLKDLENRWKTLEDWARRPSGKDLPDSALLSHDASRMLHTTFTRLSREFPETLRASVPTDVDCFNYSSGMPDAAEPFQRNVVLGHGVTGNFQFDEQGLRVGYSLNIIESTPFSLNKIGDWSDATGLKLTGKTLPPITAFQKRDLTVRVTSILKKIVEYQKKTMVQIPSDILRSQGLIINFISIICNSTYLYDIDADCEKASDSSWPGFEPAFMELAGRSTNHMTTPDYPRGKV</sequence>
<keyword evidence="3" id="KW-1133">Transmembrane helix</keyword>
<dbReference type="Pfam" id="PF01094">
    <property type="entry name" value="ANF_receptor"/>
    <property type="match status" value="1"/>
</dbReference>
<dbReference type="Gene3D" id="3.40.50.2300">
    <property type="match status" value="2"/>
</dbReference>
<feature type="non-terminal residue" evidence="6">
    <location>
        <position position="1"/>
    </location>
</feature>
<keyword evidence="4" id="KW-0472">Membrane</keyword>
<evidence type="ECO:0000313" key="7">
    <source>
        <dbReference type="Proteomes" id="UP000499080"/>
    </source>
</evidence>
<accession>A0A4Y2QEX8</accession>
<dbReference type="Proteomes" id="UP000499080">
    <property type="component" value="Unassembled WGS sequence"/>
</dbReference>
<feature type="domain" description="Receptor ligand binding region" evidence="5">
    <location>
        <begin position="18"/>
        <end position="138"/>
    </location>
</feature>
<evidence type="ECO:0000313" key="6">
    <source>
        <dbReference type="EMBL" id="GBN62001.1"/>
    </source>
</evidence>
<evidence type="ECO:0000256" key="2">
    <source>
        <dbReference type="ARBA" id="ARBA00022692"/>
    </source>
</evidence>
<dbReference type="EMBL" id="BGPR01013740">
    <property type="protein sequence ID" value="GBN62001.1"/>
    <property type="molecule type" value="Genomic_DNA"/>
</dbReference>
<evidence type="ECO:0000256" key="1">
    <source>
        <dbReference type="ARBA" id="ARBA00004370"/>
    </source>
</evidence>
<organism evidence="6 7">
    <name type="scientific">Araneus ventricosus</name>
    <name type="common">Orbweaver spider</name>
    <name type="synonym">Epeira ventricosa</name>
    <dbReference type="NCBI Taxonomy" id="182803"/>
    <lineage>
        <taxon>Eukaryota</taxon>
        <taxon>Metazoa</taxon>
        <taxon>Ecdysozoa</taxon>
        <taxon>Arthropoda</taxon>
        <taxon>Chelicerata</taxon>
        <taxon>Arachnida</taxon>
        <taxon>Araneae</taxon>
        <taxon>Araneomorphae</taxon>
        <taxon>Entelegynae</taxon>
        <taxon>Araneoidea</taxon>
        <taxon>Araneidae</taxon>
        <taxon>Araneus</taxon>
    </lineage>
</organism>
<dbReference type="SUPFAM" id="SSF53822">
    <property type="entry name" value="Periplasmic binding protein-like I"/>
    <property type="match status" value="1"/>
</dbReference>